<reference evidence="1 2" key="1">
    <citation type="submission" date="2023-11" db="EMBL/GenBank/DDBJ databases">
        <title>Draft genome sequence and annotation of the polyextremotolerant black yeast-like fungus Aureobasidium pullulans NRRL 62042.</title>
        <authorList>
            <person name="Dielentheis-Frenken M.R.E."/>
            <person name="Wibberg D."/>
            <person name="Blank L.M."/>
            <person name="Tiso T."/>
        </authorList>
    </citation>
    <scope>NUCLEOTIDE SEQUENCE [LARGE SCALE GENOMIC DNA]</scope>
    <source>
        <strain evidence="1 2">NRRL 62042</strain>
    </source>
</reference>
<name>A0ABR0TIW3_AURPU</name>
<protein>
    <submittedName>
        <fullName evidence="1">Uncharacterized protein</fullName>
    </submittedName>
</protein>
<accession>A0ABR0TIW3</accession>
<keyword evidence="2" id="KW-1185">Reference proteome</keyword>
<dbReference type="Proteomes" id="UP001341245">
    <property type="component" value="Unassembled WGS sequence"/>
</dbReference>
<proteinExistence type="predicted"/>
<organism evidence="1 2">
    <name type="scientific">Aureobasidium pullulans</name>
    <name type="common">Black yeast</name>
    <name type="synonym">Pullularia pullulans</name>
    <dbReference type="NCBI Taxonomy" id="5580"/>
    <lineage>
        <taxon>Eukaryota</taxon>
        <taxon>Fungi</taxon>
        <taxon>Dikarya</taxon>
        <taxon>Ascomycota</taxon>
        <taxon>Pezizomycotina</taxon>
        <taxon>Dothideomycetes</taxon>
        <taxon>Dothideomycetidae</taxon>
        <taxon>Dothideales</taxon>
        <taxon>Saccotheciaceae</taxon>
        <taxon>Aureobasidium</taxon>
    </lineage>
</organism>
<evidence type="ECO:0000313" key="2">
    <source>
        <dbReference type="Proteomes" id="UP001341245"/>
    </source>
</evidence>
<comment type="caution">
    <text evidence="1">The sequence shown here is derived from an EMBL/GenBank/DDBJ whole genome shotgun (WGS) entry which is preliminary data.</text>
</comment>
<evidence type="ECO:0000313" key="1">
    <source>
        <dbReference type="EMBL" id="KAK6004334.1"/>
    </source>
</evidence>
<gene>
    <name evidence="1" type="ORF">QM012_008196</name>
</gene>
<sequence>MRGTSVKVFELSVPAVQTELQDYMGAEEGRQMDMPLDQFLDEAYAGLAAGQDHIIVGSIGPAEEFHALVKTRRRVFEDLAKAFRNMH</sequence>
<dbReference type="EMBL" id="JASGXD010000007">
    <property type="protein sequence ID" value="KAK6004334.1"/>
    <property type="molecule type" value="Genomic_DNA"/>
</dbReference>